<reference evidence="1" key="1">
    <citation type="journal article" date="2023" name="BMC Genomics">
        <title>Chromosome-level genome assemblies of Cutaneotrichosporon spp. (Trichosporonales, Basidiomycota) reveal imbalanced evolution between nucleotide sequences and chromosome synteny.</title>
        <authorList>
            <person name="Kobayashi Y."/>
            <person name="Kayamori A."/>
            <person name="Aoki K."/>
            <person name="Shiwa Y."/>
            <person name="Matsutani M."/>
            <person name="Fujita N."/>
            <person name="Sugita T."/>
            <person name="Iwasaki W."/>
            <person name="Tanaka N."/>
            <person name="Takashima M."/>
        </authorList>
    </citation>
    <scope>NUCLEOTIDE SEQUENCE</scope>
    <source>
        <strain evidence="1">HIS019</strain>
    </source>
</reference>
<dbReference type="KEGG" id="ccac:CcaHIS019_0605500"/>
<dbReference type="RefSeq" id="XP_060459356.1">
    <property type="nucleotide sequence ID" value="XM_060603020.1"/>
</dbReference>
<evidence type="ECO:0008006" key="3">
    <source>
        <dbReference type="Google" id="ProtNLM"/>
    </source>
</evidence>
<sequence length="124" mass="13799">MDQDLIPAGTTVHVPHTLVGTRRLSMLNDDDAGWTSTSTPTWINLRFPAPITASRIAITFHGGFVATSIILSASKKLAKVFPEDVNRRQVFQFPKTEMETLKLEMPGSTDNQGRITVYRVEVLE</sequence>
<gene>
    <name evidence="1" type="ORF">CcaverHIS019_0605500</name>
</gene>
<dbReference type="GeneID" id="85497961"/>
<proteinExistence type="predicted"/>
<dbReference type="EMBL" id="AP028217">
    <property type="protein sequence ID" value="BEI94091.1"/>
    <property type="molecule type" value="Genomic_DNA"/>
</dbReference>
<evidence type="ECO:0000313" key="1">
    <source>
        <dbReference type="EMBL" id="BEI94091.1"/>
    </source>
</evidence>
<dbReference type="Proteomes" id="UP001233271">
    <property type="component" value="Chromosome 6"/>
</dbReference>
<evidence type="ECO:0000313" key="2">
    <source>
        <dbReference type="Proteomes" id="UP001233271"/>
    </source>
</evidence>
<organism evidence="1 2">
    <name type="scientific">Cutaneotrichosporon cavernicola</name>
    <dbReference type="NCBI Taxonomy" id="279322"/>
    <lineage>
        <taxon>Eukaryota</taxon>
        <taxon>Fungi</taxon>
        <taxon>Dikarya</taxon>
        <taxon>Basidiomycota</taxon>
        <taxon>Agaricomycotina</taxon>
        <taxon>Tremellomycetes</taxon>
        <taxon>Trichosporonales</taxon>
        <taxon>Trichosporonaceae</taxon>
        <taxon>Cutaneotrichosporon</taxon>
    </lineage>
</organism>
<dbReference type="SUPFAM" id="SSF49785">
    <property type="entry name" value="Galactose-binding domain-like"/>
    <property type="match status" value="1"/>
</dbReference>
<dbReference type="AlphaFoldDB" id="A0AA48L920"/>
<accession>A0AA48L920</accession>
<name>A0AA48L920_9TREE</name>
<protein>
    <recommendedName>
        <fullName evidence="3">F5/8 type C domain-containing protein</fullName>
    </recommendedName>
</protein>
<dbReference type="InterPro" id="IPR008979">
    <property type="entry name" value="Galactose-bd-like_sf"/>
</dbReference>
<keyword evidence="2" id="KW-1185">Reference proteome</keyword>